<evidence type="ECO:0000313" key="2">
    <source>
        <dbReference type="Proteomes" id="UP000438429"/>
    </source>
</evidence>
<sequence length="81" mass="8945">MQIPQRNQMHSSMTRLLLCQSSRRDYTETKRSPRPLAQYLCVSVLRFAGKLLGSDGENTNGASKTAAVYDRRDAAASPASL</sequence>
<organism evidence="1 2">
    <name type="scientific">Scophthalmus maximus</name>
    <name type="common">Turbot</name>
    <name type="synonym">Psetta maxima</name>
    <dbReference type="NCBI Taxonomy" id="52904"/>
    <lineage>
        <taxon>Eukaryota</taxon>
        <taxon>Metazoa</taxon>
        <taxon>Chordata</taxon>
        <taxon>Craniata</taxon>
        <taxon>Vertebrata</taxon>
        <taxon>Euteleostomi</taxon>
        <taxon>Actinopterygii</taxon>
        <taxon>Neopterygii</taxon>
        <taxon>Teleostei</taxon>
        <taxon>Neoteleostei</taxon>
        <taxon>Acanthomorphata</taxon>
        <taxon>Carangaria</taxon>
        <taxon>Pleuronectiformes</taxon>
        <taxon>Pleuronectoidei</taxon>
        <taxon>Scophthalmidae</taxon>
        <taxon>Scophthalmus</taxon>
    </lineage>
</organism>
<dbReference type="Proteomes" id="UP000438429">
    <property type="component" value="Unassembled WGS sequence"/>
</dbReference>
<evidence type="ECO:0000313" key="1">
    <source>
        <dbReference type="EMBL" id="KAF0028046.1"/>
    </source>
</evidence>
<accession>A0A6A4RYU4</accession>
<comment type="caution">
    <text evidence="1">The sequence shown here is derived from an EMBL/GenBank/DDBJ whole genome shotgun (WGS) entry which is preliminary data.</text>
</comment>
<dbReference type="AlphaFoldDB" id="A0A6A4RYU4"/>
<name>A0A6A4RYU4_SCOMX</name>
<proteinExistence type="predicted"/>
<dbReference type="EMBL" id="VEVO01000017">
    <property type="protein sequence ID" value="KAF0028046.1"/>
    <property type="molecule type" value="Genomic_DNA"/>
</dbReference>
<gene>
    <name evidence="1" type="ORF">F2P81_019133</name>
</gene>
<reference evidence="1 2" key="1">
    <citation type="submission" date="2019-06" db="EMBL/GenBank/DDBJ databases">
        <title>Draft genomes of female and male turbot (Scophthalmus maximus).</title>
        <authorList>
            <person name="Xu H."/>
            <person name="Xu X.-W."/>
            <person name="Shao C."/>
            <person name="Chen S."/>
        </authorList>
    </citation>
    <scope>NUCLEOTIDE SEQUENCE [LARGE SCALE GENOMIC DNA]</scope>
    <source>
        <strain evidence="1">Ysfricsl-2016a</strain>
        <tissue evidence="1">Blood</tissue>
    </source>
</reference>
<protein>
    <submittedName>
        <fullName evidence="1">Uncharacterized protein</fullName>
    </submittedName>
</protein>